<comment type="function">
    <text evidence="15">Receptor for bradykinin. It is associated with G proteins that activate a phosphatidylinositol-calcium second messenger system.</text>
</comment>
<accession>A0AAV1P5J5</accession>
<dbReference type="GO" id="GO:0019957">
    <property type="term" value="F:C-C chemokine binding"/>
    <property type="evidence" value="ECO:0007669"/>
    <property type="project" value="TreeGrafter"/>
</dbReference>
<evidence type="ECO:0000256" key="12">
    <source>
        <dbReference type="ARBA" id="ARBA00023180"/>
    </source>
</evidence>
<dbReference type="GO" id="GO:0042310">
    <property type="term" value="P:vasoconstriction"/>
    <property type="evidence" value="ECO:0007669"/>
    <property type="project" value="InterPro"/>
</dbReference>
<dbReference type="InterPro" id="IPR050119">
    <property type="entry name" value="CCR1-9-like"/>
</dbReference>
<dbReference type="GO" id="GO:0019722">
    <property type="term" value="P:calcium-mediated signaling"/>
    <property type="evidence" value="ECO:0007669"/>
    <property type="project" value="TreeGrafter"/>
</dbReference>
<name>A0AAV1P5J5_SCOSC</name>
<dbReference type="PANTHER" id="PTHR10489:SF957">
    <property type="entry name" value="B2 BRADYKININ RECEPTOR"/>
    <property type="match status" value="1"/>
</dbReference>
<dbReference type="GO" id="GO:0006955">
    <property type="term" value="P:immune response"/>
    <property type="evidence" value="ECO:0007669"/>
    <property type="project" value="TreeGrafter"/>
</dbReference>
<dbReference type="InterPro" id="IPR017452">
    <property type="entry name" value="GPCR_Rhodpsn_7TM"/>
</dbReference>
<comment type="subcellular location">
    <subcellularLocation>
        <location evidence="1">Cell membrane</location>
        <topology evidence="1">Multi-pass membrane protein</topology>
    </subcellularLocation>
</comment>
<dbReference type="SUPFAM" id="SSF81321">
    <property type="entry name" value="Family A G protein-coupled receptor-like"/>
    <property type="match status" value="1"/>
</dbReference>
<evidence type="ECO:0000256" key="15">
    <source>
        <dbReference type="ARBA" id="ARBA00025423"/>
    </source>
</evidence>
<evidence type="ECO:0000313" key="19">
    <source>
        <dbReference type="EMBL" id="CAK6966911.1"/>
    </source>
</evidence>
<evidence type="ECO:0000256" key="2">
    <source>
        <dbReference type="ARBA" id="ARBA00013512"/>
    </source>
</evidence>
<evidence type="ECO:0000256" key="11">
    <source>
        <dbReference type="ARBA" id="ARBA00023170"/>
    </source>
</evidence>
<dbReference type="InterPro" id="IPR000496">
    <property type="entry name" value="Brdyknn_rcpt"/>
</dbReference>
<evidence type="ECO:0000256" key="14">
    <source>
        <dbReference type="ARBA" id="ARBA00023288"/>
    </source>
</evidence>
<dbReference type="PANTHER" id="PTHR10489">
    <property type="entry name" value="CELL ADHESION MOLECULE"/>
    <property type="match status" value="1"/>
</dbReference>
<dbReference type="InterPro" id="IPR000276">
    <property type="entry name" value="GPCR_Rhodpsn"/>
</dbReference>
<keyword evidence="4" id="KW-0597">Phosphoprotein</keyword>
<keyword evidence="7" id="KW-0297">G-protein coupled receptor</keyword>
<dbReference type="AlphaFoldDB" id="A0AAV1P5J5"/>
<dbReference type="GO" id="GO:0007204">
    <property type="term" value="P:positive regulation of cytosolic calcium ion concentration"/>
    <property type="evidence" value="ECO:0007669"/>
    <property type="project" value="TreeGrafter"/>
</dbReference>
<evidence type="ECO:0000256" key="6">
    <source>
        <dbReference type="ARBA" id="ARBA00022989"/>
    </source>
</evidence>
<evidence type="ECO:0000259" key="18">
    <source>
        <dbReference type="PROSITE" id="PS50262"/>
    </source>
</evidence>
<reference evidence="19 20" key="1">
    <citation type="submission" date="2024-01" db="EMBL/GenBank/DDBJ databases">
        <authorList>
            <person name="Alioto T."/>
            <person name="Alioto T."/>
            <person name="Gomez Garrido J."/>
        </authorList>
    </citation>
    <scope>NUCLEOTIDE SEQUENCE [LARGE SCALE GENOMIC DNA]</scope>
</reference>
<dbReference type="GO" id="GO:0006939">
    <property type="term" value="P:smooth muscle contraction"/>
    <property type="evidence" value="ECO:0007669"/>
    <property type="project" value="InterPro"/>
</dbReference>
<sequence>MTTSIPINVSTTAVYMDQNNTNNNSCPKEEPKEWVPIYVLFIAVLGILLNVFVLMVFCLHKKTFTVAEIYLSSLAAADLVLVSCLPFWAVNIIKKFNWPFGKLMCQLVNMGINMNVCCSIYFLVLIVIDRYMALVHPLSNDRFRRPKYAKLGCLLVLGFGLLMGVPTFIFRNTGYDAVNNITVCYMKYPDTTVHVSSEGILIFLRFILPICIISYCTLKIIQTLNNRVMRGSNNQKTEHKATTLVLVVLVAFLICWVPYHLYKILETLRIVGILKGCDIFHILFISGQTVTYFAFFNSVLNPILYIIVGKNFRKKVKELFTQRTITRTTLSLTSMRTTLMRSVQTQDVSS</sequence>
<dbReference type="EMBL" id="CAWUFR010000098">
    <property type="protein sequence ID" value="CAK6966911.1"/>
    <property type="molecule type" value="Genomic_DNA"/>
</dbReference>
<keyword evidence="9" id="KW-0564">Palmitate</keyword>
<keyword evidence="11 19" id="KW-0675">Receptor</keyword>
<keyword evidence="6 17" id="KW-1133">Transmembrane helix</keyword>
<dbReference type="Proteomes" id="UP001314229">
    <property type="component" value="Unassembled WGS sequence"/>
</dbReference>
<keyword evidence="8 17" id="KW-0472">Membrane</keyword>
<keyword evidence="5 17" id="KW-0812">Transmembrane</keyword>
<feature type="transmembrane region" description="Helical" evidence="17">
    <location>
        <begin position="69"/>
        <end position="90"/>
    </location>
</feature>
<organism evidence="19 20">
    <name type="scientific">Scomber scombrus</name>
    <name type="common">Atlantic mackerel</name>
    <name type="synonym">Scomber vernalis</name>
    <dbReference type="NCBI Taxonomy" id="13677"/>
    <lineage>
        <taxon>Eukaryota</taxon>
        <taxon>Metazoa</taxon>
        <taxon>Chordata</taxon>
        <taxon>Craniata</taxon>
        <taxon>Vertebrata</taxon>
        <taxon>Euteleostomi</taxon>
        <taxon>Actinopterygii</taxon>
        <taxon>Neopterygii</taxon>
        <taxon>Teleostei</taxon>
        <taxon>Neoteleostei</taxon>
        <taxon>Acanthomorphata</taxon>
        <taxon>Pelagiaria</taxon>
        <taxon>Scombriformes</taxon>
        <taxon>Scombridae</taxon>
        <taxon>Scomber</taxon>
    </lineage>
</organism>
<feature type="transmembrane region" description="Helical" evidence="17">
    <location>
        <begin position="200"/>
        <end position="221"/>
    </location>
</feature>
<dbReference type="GO" id="GO:0009897">
    <property type="term" value="C:external side of plasma membrane"/>
    <property type="evidence" value="ECO:0007669"/>
    <property type="project" value="TreeGrafter"/>
</dbReference>
<evidence type="ECO:0000256" key="3">
    <source>
        <dbReference type="ARBA" id="ARBA00022475"/>
    </source>
</evidence>
<feature type="transmembrane region" description="Helical" evidence="17">
    <location>
        <begin position="148"/>
        <end position="170"/>
    </location>
</feature>
<dbReference type="GO" id="GO:0060326">
    <property type="term" value="P:cell chemotaxis"/>
    <property type="evidence" value="ECO:0007669"/>
    <property type="project" value="TreeGrafter"/>
</dbReference>
<dbReference type="Gene3D" id="1.20.1070.10">
    <property type="entry name" value="Rhodopsin 7-helix transmembrane proteins"/>
    <property type="match status" value="1"/>
</dbReference>
<keyword evidence="20" id="KW-1185">Reference proteome</keyword>
<feature type="transmembrane region" description="Helical" evidence="17">
    <location>
        <begin position="241"/>
        <end position="259"/>
    </location>
</feature>
<keyword evidence="10" id="KW-1015">Disulfide bond</keyword>
<protein>
    <recommendedName>
        <fullName evidence="2">B2 bradykinin receptor</fullName>
    </recommendedName>
</protein>
<feature type="transmembrane region" description="Helical" evidence="17">
    <location>
        <begin position="37"/>
        <end position="57"/>
    </location>
</feature>
<keyword evidence="12" id="KW-0325">Glycoprotein</keyword>
<dbReference type="Pfam" id="PF00001">
    <property type="entry name" value="7tm_1"/>
    <property type="match status" value="1"/>
</dbReference>
<comment type="subunit">
    <text evidence="16">Forms a complex with PECAM1 and GNAQ. Interacts with PECAM1.</text>
</comment>
<feature type="transmembrane region" description="Helical" evidence="17">
    <location>
        <begin position="110"/>
        <end position="128"/>
    </location>
</feature>
<proteinExistence type="predicted"/>
<gene>
    <name evidence="19" type="ORF">FSCOSCO3_A019293</name>
</gene>
<evidence type="ECO:0000313" key="20">
    <source>
        <dbReference type="Proteomes" id="UP001314229"/>
    </source>
</evidence>
<dbReference type="PRINTS" id="PR00994">
    <property type="entry name" value="BRADYKINNB2R"/>
</dbReference>
<feature type="transmembrane region" description="Helical" evidence="17">
    <location>
        <begin position="279"/>
        <end position="308"/>
    </location>
</feature>
<evidence type="ECO:0000256" key="10">
    <source>
        <dbReference type="ARBA" id="ARBA00023157"/>
    </source>
</evidence>
<evidence type="ECO:0000256" key="17">
    <source>
        <dbReference type="SAM" id="Phobius"/>
    </source>
</evidence>
<keyword evidence="14" id="KW-0449">Lipoprotein</keyword>
<evidence type="ECO:0000256" key="5">
    <source>
        <dbReference type="ARBA" id="ARBA00022692"/>
    </source>
</evidence>
<dbReference type="GO" id="GO:0016493">
    <property type="term" value="F:C-C chemokine receptor activity"/>
    <property type="evidence" value="ECO:0007669"/>
    <property type="project" value="TreeGrafter"/>
</dbReference>
<comment type="caution">
    <text evidence="19">The sequence shown here is derived from an EMBL/GenBank/DDBJ whole genome shotgun (WGS) entry which is preliminary data.</text>
</comment>
<keyword evidence="3" id="KW-1003">Cell membrane</keyword>
<dbReference type="InterPro" id="IPR001504">
    <property type="entry name" value="Brdyknn_2_rcpt"/>
</dbReference>
<evidence type="ECO:0000256" key="16">
    <source>
        <dbReference type="ARBA" id="ARBA00025954"/>
    </source>
</evidence>
<evidence type="ECO:0000256" key="9">
    <source>
        <dbReference type="ARBA" id="ARBA00023139"/>
    </source>
</evidence>
<evidence type="ECO:0000256" key="8">
    <source>
        <dbReference type="ARBA" id="ARBA00023136"/>
    </source>
</evidence>
<evidence type="ECO:0000256" key="13">
    <source>
        <dbReference type="ARBA" id="ARBA00023224"/>
    </source>
</evidence>
<keyword evidence="13" id="KW-0807">Transducer</keyword>
<evidence type="ECO:0000256" key="1">
    <source>
        <dbReference type="ARBA" id="ARBA00004651"/>
    </source>
</evidence>
<dbReference type="PRINTS" id="PR00237">
    <property type="entry name" value="GPCRRHODOPSN"/>
</dbReference>
<dbReference type="PROSITE" id="PS50262">
    <property type="entry name" value="G_PROTEIN_RECEP_F1_2"/>
    <property type="match status" value="1"/>
</dbReference>
<evidence type="ECO:0000256" key="4">
    <source>
        <dbReference type="ARBA" id="ARBA00022553"/>
    </source>
</evidence>
<dbReference type="PRINTS" id="PR00425">
    <property type="entry name" value="BRADYKININR"/>
</dbReference>
<dbReference type="GO" id="GO:0004947">
    <property type="term" value="F:bradykinin receptor activity"/>
    <property type="evidence" value="ECO:0007669"/>
    <property type="project" value="InterPro"/>
</dbReference>
<evidence type="ECO:0000256" key="7">
    <source>
        <dbReference type="ARBA" id="ARBA00023040"/>
    </source>
</evidence>
<feature type="domain" description="G-protein coupled receptors family 1 profile" evidence="18">
    <location>
        <begin position="49"/>
        <end position="305"/>
    </location>
</feature>